<reference evidence="1 2" key="1">
    <citation type="submission" date="2023-07" db="EMBL/GenBank/DDBJ databases">
        <title>Sorghum-associated microbial communities from plants grown in Nebraska, USA.</title>
        <authorList>
            <person name="Schachtman D."/>
        </authorList>
    </citation>
    <scope>NUCLEOTIDE SEQUENCE [LARGE SCALE GENOMIC DNA]</scope>
    <source>
        <strain evidence="1 2">596</strain>
    </source>
</reference>
<dbReference type="Pfam" id="PF14518">
    <property type="entry name" value="Haem_oxygenas_2"/>
    <property type="match status" value="1"/>
</dbReference>
<dbReference type="Proteomes" id="UP001260715">
    <property type="component" value="Unassembled WGS sequence"/>
</dbReference>
<keyword evidence="2" id="KW-1185">Reference proteome</keyword>
<protein>
    <recommendedName>
        <fullName evidence="3">Iron-containing redox enzyme family protein</fullName>
    </recommendedName>
</protein>
<gene>
    <name evidence="1" type="ORF">J2W50_001698</name>
</gene>
<dbReference type="Gene3D" id="1.20.910.10">
    <property type="entry name" value="Heme oxygenase-like"/>
    <property type="match status" value="1"/>
</dbReference>
<name>A0ABU1PCM2_9BURK</name>
<organism evidence="1 2">
    <name type="scientific">Herbaspirillum frisingense</name>
    <dbReference type="NCBI Taxonomy" id="92645"/>
    <lineage>
        <taxon>Bacteria</taxon>
        <taxon>Pseudomonadati</taxon>
        <taxon>Pseudomonadota</taxon>
        <taxon>Betaproteobacteria</taxon>
        <taxon>Burkholderiales</taxon>
        <taxon>Oxalobacteraceae</taxon>
        <taxon>Herbaspirillum</taxon>
    </lineage>
</organism>
<dbReference type="RefSeq" id="WP_233207695.1">
    <property type="nucleotide sequence ID" value="NZ_JAVDSJ010000002.1"/>
</dbReference>
<proteinExistence type="predicted"/>
<dbReference type="EMBL" id="JAVDSJ010000002">
    <property type="protein sequence ID" value="MDR6583500.1"/>
    <property type="molecule type" value="Genomic_DNA"/>
</dbReference>
<evidence type="ECO:0000313" key="2">
    <source>
        <dbReference type="Proteomes" id="UP001260715"/>
    </source>
</evidence>
<evidence type="ECO:0000313" key="1">
    <source>
        <dbReference type="EMBL" id="MDR6583500.1"/>
    </source>
</evidence>
<accession>A0ABU1PCM2</accession>
<dbReference type="InterPro" id="IPR016084">
    <property type="entry name" value="Haem_Oase-like_multi-hlx"/>
</dbReference>
<comment type="caution">
    <text evidence="1">The sequence shown here is derived from an EMBL/GenBank/DDBJ whole genome shotgun (WGS) entry which is preliminary data.</text>
</comment>
<sequence length="460" mass="51333">MRSTVEEMQAAEWAARAYRPQADELVPSLLHGKLLAPAPDADALASARQYLEQQLRAAEALPCDLPEDAYALAGWMERRAADVGQAYAAYLQQRQAGAPRRFFSGKAHALNFLRRVAPTKLVDGAWLYSALERWRDPLFRPLILTYLEELGDGDPAMNHVSLYRSLLVAHGGEPALPLSEPHYVQGALQLALAYHGGQYEAEMFGFNLGYEQLPLHLLITAYELNELGIDPYYFTLHVTIDNAASGHARKAADAVAHAAAQAADPQQFMQGVRRGYLLNDLGLSTMDVINSFDLEQEVVSVMQEKAQFGRMMHSDYCRIGGKTVNQWLEQPDGMARFLEELTKASWIVRAAPAEESRFWRLIDAPGGQMFGVFDDYEKQTIREWIETGWSDAKRQPSYRALARGRQVEPMAPQGGPRAVIGSTRQIDALVEQMSPGRHHFVPGLEATRRFSALYRTACVA</sequence>
<evidence type="ECO:0008006" key="3">
    <source>
        <dbReference type="Google" id="ProtNLM"/>
    </source>
</evidence>
<dbReference type="SMART" id="SM01236">
    <property type="entry name" value="Haem_oxygenase_2"/>
    <property type="match status" value="1"/>
</dbReference>